<sequence>IVAHGYGRSHGQNRKMLKQYNNEDLEDIDKLWLVPSDNALAVTFLDPRFKYFNWATSTERNKIQNLLEADSAQTNMEEENEVIHYVKFQKIK</sequence>
<reference evidence="1" key="1">
    <citation type="submission" date="2021-06" db="EMBL/GenBank/DDBJ databases">
        <authorList>
            <person name="Kallberg Y."/>
            <person name="Tangrot J."/>
            <person name="Rosling A."/>
        </authorList>
    </citation>
    <scope>NUCLEOTIDE SEQUENCE</scope>
    <source>
        <strain evidence="1">AU212A</strain>
    </source>
</reference>
<dbReference type="EMBL" id="CAJVPM010016479">
    <property type="protein sequence ID" value="CAG8614305.1"/>
    <property type="molecule type" value="Genomic_DNA"/>
</dbReference>
<feature type="non-terminal residue" evidence="1">
    <location>
        <position position="92"/>
    </location>
</feature>
<name>A0ACA9MWP9_9GLOM</name>
<accession>A0ACA9MWP9</accession>
<proteinExistence type="predicted"/>
<feature type="non-terminal residue" evidence="1">
    <location>
        <position position="1"/>
    </location>
</feature>
<evidence type="ECO:0000313" key="2">
    <source>
        <dbReference type="Proteomes" id="UP000789860"/>
    </source>
</evidence>
<dbReference type="Proteomes" id="UP000789860">
    <property type="component" value="Unassembled WGS sequence"/>
</dbReference>
<gene>
    <name evidence="1" type="ORF">SCALOS_LOCUS7413</name>
</gene>
<organism evidence="1 2">
    <name type="scientific">Scutellospora calospora</name>
    <dbReference type="NCBI Taxonomy" id="85575"/>
    <lineage>
        <taxon>Eukaryota</taxon>
        <taxon>Fungi</taxon>
        <taxon>Fungi incertae sedis</taxon>
        <taxon>Mucoromycota</taxon>
        <taxon>Glomeromycotina</taxon>
        <taxon>Glomeromycetes</taxon>
        <taxon>Diversisporales</taxon>
        <taxon>Gigasporaceae</taxon>
        <taxon>Scutellospora</taxon>
    </lineage>
</organism>
<comment type="caution">
    <text evidence="1">The sequence shown here is derived from an EMBL/GenBank/DDBJ whole genome shotgun (WGS) entry which is preliminary data.</text>
</comment>
<evidence type="ECO:0000313" key="1">
    <source>
        <dbReference type="EMBL" id="CAG8614305.1"/>
    </source>
</evidence>
<protein>
    <submittedName>
        <fullName evidence="1">4094_t:CDS:1</fullName>
    </submittedName>
</protein>
<keyword evidence="2" id="KW-1185">Reference proteome</keyword>